<feature type="chain" id="PRO_5042045884" description="F-box domain-containing protein" evidence="1">
    <location>
        <begin position="21"/>
        <end position="486"/>
    </location>
</feature>
<accession>A0AAD4HDT5</accession>
<comment type="caution">
    <text evidence="2">The sequence shown here is derived from an EMBL/GenBank/DDBJ whole genome shotgun (WGS) entry which is preliminary data.</text>
</comment>
<evidence type="ECO:0000313" key="2">
    <source>
        <dbReference type="EMBL" id="KAG1892903.1"/>
    </source>
</evidence>
<dbReference type="SUPFAM" id="SSF52047">
    <property type="entry name" value="RNI-like"/>
    <property type="match status" value="1"/>
</dbReference>
<dbReference type="EMBL" id="JABBWK010000114">
    <property type="protein sequence ID" value="KAG1892903.1"/>
    <property type="molecule type" value="Genomic_DNA"/>
</dbReference>
<dbReference type="Gene3D" id="3.80.10.10">
    <property type="entry name" value="Ribonuclease Inhibitor"/>
    <property type="match status" value="1"/>
</dbReference>
<dbReference type="Proteomes" id="UP001195769">
    <property type="component" value="Unassembled WGS sequence"/>
</dbReference>
<sequence length="486" mass="55162">MMHRALLVSEILVQILIDLSQPPGSEVFGWPQSSTHKSLASLALTCTTFHELAMDFLWSNMHGLRPLLGCVARLHSVIYDPKSKYSWSQYVGPLAEHEFHQFLRHSARVRDITISASNDFHLLTALPIETCVFPNLRSLCWLVQRTEIGDLRFFLPPTLRRCSVSVVPLDMKYIGTHCPDVEEFSVTVDSDRAQLSETLRSCKRLRRLQCPPFDSAAWIFPHHARFIYPLDNLNFTTFLRLTTLSLSGGIEVASAVAIMQHSKFPSLKEFEMHVRVLYWAEAEQLVHALSLCKASQTLESIKISSRNRTQEHTSDSLMAVKQFLCFKELRTLGLCVHYPIYLDDDLLFEAMTTWPHIHSFQLMNWHPSPATLTFRGLFAALCLCPQLQDLQVSVDARNIDIEPEVESFQHTSLNNLIIDSCELEAVNVEAVARIIYSMLPAVSQVMCSNGGVPQLWYNVNMHLDLLRNKPSLAPDHCMTEAALALC</sequence>
<protein>
    <recommendedName>
        <fullName evidence="4">F-box domain-containing protein</fullName>
    </recommendedName>
</protein>
<keyword evidence="1" id="KW-0732">Signal</keyword>
<proteinExistence type="predicted"/>
<reference evidence="2" key="1">
    <citation type="journal article" date="2020" name="New Phytol.">
        <title>Comparative genomics reveals dynamic genome evolution in host specialist ectomycorrhizal fungi.</title>
        <authorList>
            <person name="Lofgren L.A."/>
            <person name="Nguyen N.H."/>
            <person name="Vilgalys R."/>
            <person name="Ruytinx J."/>
            <person name="Liao H.L."/>
            <person name="Branco S."/>
            <person name="Kuo A."/>
            <person name="LaButti K."/>
            <person name="Lipzen A."/>
            <person name="Andreopoulos W."/>
            <person name="Pangilinan J."/>
            <person name="Riley R."/>
            <person name="Hundley H."/>
            <person name="Na H."/>
            <person name="Barry K."/>
            <person name="Grigoriev I.V."/>
            <person name="Stajich J.E."/>
            <person name="Kennedy P.G."/>
        </authorList>
    </citation>
    <scope>NUCLEOTIDE SEQUENCE</scope>
    <source>
        <strain evidence="2">FC203</strain>
    </source>
</reference>
<name>A0AAD4HDT5_9AGAM</name>
<evidence type="ECO:0000313" key="3">
    <source>
        <dbReference type="Proteomes" id="UP001195769"/>
    </source>
</evidence>
<keyword evidence="3" id="KW-1185">Reference proteome</keyword>
<evidence type="ECO:0000256" key="1">
    <source>
        <dbReference type="SAM" id="SignalP"/>
    </source>
</evidence>
<evidence type="ECO:0008006" key="4">
    <source>
        <dbReference type="Google" id="ProtNLM"/>
    </source>
</evidence>
<dbReference type="RefSeq" id="XP_041218479.1">
    <property type="nucleotide sequence ID" value="XM_041363189.1"/>
</dbReference>
<dbReference type="AlphaFoldDB" id="A0AAD4HDT5"/>
<gene>
    <name evidence="2" type="ORF">F5891DRAFT_1068416</name>
</gene>
<organism evidence="2 3">
    <name type="scientific">Suillus fuscotomentosus</name>
    <dbReference type="NCBI Taxonomy" id="1912939"/>
    <lineage>
        <taxon>Eukaryota</taxon>
        <taxon>Fungi</taxon>
        <taxon>Dikarya</taxon>
        <taxon>Basidiomycota</taxon>
        <taxon>Agaricomycotina</taxon>
        <taxon>Agaricomycetes</taxon>
        <taxon>Agaricomycetidae</taxon>
        <taxon>Boletales</taxon>
        <taxon>Suillineae</taxon>
        <taxon>Suillaceae</taxon>
        <taxon>Suillus</taxon>
    </lineage>
</organism>
<feature type="signal peptide" evidence="1">
    <location>
        <begin position="1"/>
        <end position="20"/>
    </location>
</feature>
<dbReference type="InterPro" id="IPR032675">
    <property type="entry name" value="LRR_dom_sf"/>
</dbReference>
<dbReference type="GeneID" id="64657487"/>